<dbReference type="SUPFAM" id="SSF47240">
    <property type="entry name" value="Ferritin-like"/>
    <property type="match status" value="1"/>
</dbReference>
<accession>A0A3B7LSV7</accession>
<sequence length="154" mass="18145">MNYRQYQDDLNKLLESEIFGEAVFLTAAKYTKSEEHKQKWMVLAALETQTLERFQAFLKQNNLKATSRLHIKTQGSATGFVLAKMPWKLAMFLIKDGTQPFMQAFERLCKHADQDTQMFFEYVLNHEKSIYEFADKELKKQKTTSLDKVKYLLD</sequence>
<organism evidence="1 2">
    <name type="scientific">Acinetobacter chinensis</name>
    <dbReference type="NCBI Taxonomy" id="2004650"/>
    <lineage>
        <taxon>Bacteria</taxon>
        <taxon>Pseudomonadati</taxon>
        <taxon>Pseudomonadota</taxon>
        <taxon>Gammaproteobacteria</taxon>
        <taxon>Moraxellales</taxon>
        <taxon>Moraxellaceae</taxon>
        <taxon>Acinetobacter</taxon>
    </lineage>
</organism>
<reference evidence="2" key="1">
    <citation type="submission" date="2018-09" db="EMBL/GenBank/DDBJ databases">
        <title>The complete genome of Acinetobacter sp. strain WCHAc010005.</title>
        <authorList>
            <person name="Hu Y."/>
            <person name="Long H."/>
            <person name="Feng Y."/>
            <person name="Zong Z."/>
        </authorList>
    </citation>
    <scope>NUCLEOTIDE SEQUENCE [LARGE SCALE GENOMIC DNA]</scope>
    <source>
        <strain evidence="2">WCHAc010005</strain>
    </source>
</reference>
<dbReference type="Proteomes" id="UP000263753">
    <property type="component" value="Chromosome"/>
</dbReference>
<dbReference type="InterPro" id="IPR009078">
    <property type="entry name" value="Ferritin-like_SF"/>
</dbReference>
<proteinExistence type="predicted"/>
<dbReference type="EMBL" id="CP032134">
    <property type="protein sequence ID" value="AXY55902.1"/>
    <property type="molecule type" value="Genomic_DNA"/>
</dbReference>
<name>A0A3B7LSV7_9GAMM</name>
<protein>
    <submittedName>
        <fullName evidence="1">Uncharacterized protein</fullName>
    </submittedName>
</protein>
<dbReference type="AlphaFoldDB" id="A0A3B7LSV7"/>
<gene>
    <name evidence="1" type="ORF">CDG60_04465</name>
</gene>
<evidence type="ECO:0000313" key="1">
    <source>
        <dbReference type="EMBL" id="AXY55902.1"/>
    </source>
</evidence>
<dbReference type="RefSeq" id="WP_087513768.1">
    <property type="nucleotide sequence ID" value="NZ_CP032134.1"/>
</dbReference>
<evidence type="ECO:0000313" key="2">
    <source>
        <dbReference type="Proteomes" id="UP000263753"/>
    </source>
</evidence>
<dbReference type="KEGG" id="achi:CDG60_04465"/>